<organism evidence="2 3">
    <name type="scientific">Methylomarinum roseum</name>
    <dbReference type="NCBI Taxonomy" id="3067653"/>
    <lineage>
        <taxon>Bacteria</taxon>
        <taxon>Pseudomonadati</taxon>
        <taxon>Pseudomonadota</taxon>
        <taxon>Gammaproteobacteria</taxon>
        <taxon>Methylococcales</taxon>
        <taxon>Methylococcaceae</taxon>
        <taxon>Methylomarinum</taxon>
    </lineage>
</organism>
<feature type="region of interest" description="Disordered" evidence="1">
    <location>
        <begin position="1"/>
        <end position="20"/>
    </location>
</feature>
<evidence type="ECO:0000313" key="2">
    <source>
        <dbReference type="EMBL" id="XBS18756.1"/>
    </source>
</evidence>
<gene>
    <name evidence="2" type="ORF">Q9L42_000230</name>
</gene>
<sequence length="239" mass="26267">MSMAGDLGQIHGHLNPEPNSITFIGESHQRPESVRLFRSMINEHLKQGDCLTVALEIASNQQDTIEKIGRDGVTAADIDIAPAIDHQAYRDMLDSLAALRNAGACLSLVAIDAGFGNKMRRDEWMAMQLAKRAGETPILVLLGNLHTLKRVNWDPAMVEYSPYAAEILASEGENVRSYSQLWAGDCASQARFIEPDSPEALGLLNQHLISLLNAFDYQTARGVVDGIIAWECDKRPRGN</sequence>
<evidence type="ECO:0008006" key="4">
    <source>
        <dbReference type="Google" id="ProtNLM"/>
    </source>
</evidence>
<dbReference type="Proteomes" id="UP001225378">
    <property type="component" value="Plasmid unnamed1"/>
</dbReference>
<protein>
    <recommendedName>
        <fullName evidence="4">Haem-binding uptake Tiki superfamily ChaN domain-containing protein</fullName>
    </recommendedName>
</protein>
<name>A0AAU7NQ26_9GAMM</name>
<dbReference type="KEGG" id="mech:Q9L42_000230"/>
<keyword evidence="3" id="KW-1185">Reference proteome</keyword>
<dbReference type="EMBL" id="CP157742">
    <property type="protein sequence ID" value="XBS18756.1"/>
    <property type="molecule type" value="Genomic_DNA"/>
</dbReference>
<geneLocation type="plasmid" evidence="2 3">
    <name>unnamed1</name>
</geneLocation>
<evidence type="ECO:0000313" key="3">
    <source>
        <dbReference type="Proteomes" id="UP001225378"/>
    </source>
</evidence>
<dbReference type="AlphaFoldDB" id="A0AAU7NQ26"/>
<reference evidence="2 3" key="1">
    <citation type="journal article" date="2024" name="Microbiology">
        <title>Methylomarinum rosea sp. nov., a novel halophilic methanotrophic bacterium from the hypersaline Lake Elton.</title>
        <authorList>
            <person name="Suleimanov R.Z."/>
            <person name="Oshkin I.Y."/>
            <person name="Danilova O.V."/>
            <person name="Suzina N.E."/>
            <person name="Dedysh S.N."/>
        </authorList>
    </citation>
    <scope>NUCLEOTIDE SEQUENCE [LARGE SCALE GENOMIC DNA]</scope>
    <source>
        <strain evidence="2 3">Ch1-1</strain>
        <plasmid evidence="3">unnamed1</plasmid>
    </source>
</reference>
<accession>A0AAU7NQ26</accession>
<proteinExistence type="predicted"/>
<keyword evidence="2" id="KW-0614">Plasmid</keyword>
<evidence type="ECO:0000256" key="1">
    <source>
        <dbReference type="SAM" id="MobiDB-lite"/>
    </source>
</evidence>
<dbReference type="RefSeq" id="WP_349431007.1">
    <property type="nucleotide sequence ID" value="NZ_CP157742.1"/>
</dbReference>